<feature type="active site" description="Proton donor; for dehydratase activity" evidence="7">
    <location>
        <position position="1256"/>
    </location>
</feature>
<feature type="domain" description="Ketosynthase family 3 (KS3)" evidence="9">
    <location>
        <begin position="22"/>
        <end position="447"/>
    </location>
</feature>
<evidence type="ECO:0000259" key="9">
    <source>
        <dbReference type="PROSITE" id="PS52004"/>
    </source>
</evidence>
<proteinExistence type="predicted"/>
<dbReference type="GO" id="GO:0006633">
    <property type="term" value="P:fatty acid biosynthetic process"/>
    <property type="evidence" value="ECO:0007669"/>
    <property type="project" value="InterPro"/>
</dbReference>
<feature type="coiled-coil region" evidence="8">
    <location>
        <begin position="1169"/>
        <end position="1196"/>
    </location>
</feature>
<dbReference type="Pfam" id="PF02801">
    <property type="entry name" value="Ketoacyl-synt_C"/>
    <property type="match status" value="1"/>
</dbReference>
<dbReference type="Pfam" id="PF00698">
    <property type="entry name" value="Acyl_transf_1"/>
    <property type="match status" value="1"/>
</dbReference>
<dbReference type="SUPFAM" id="SSF53901">
    <property type="entry name" value="Thiolase-like"/>
    <property type="match status" value="1"/>
</dbReference>
<dbReference type="InterPro" id="IPR056501">
    <property type="entry name" value="NAD-bd_HRPKS_sdrA"/>
</dbReference>
<dbReference type="SUPFAM" id="SSF51735">
    <property type="entry name" value="NAD(P)-binding Rossmann-fold domains"/>
    <property type="match status" value="3"/>
</dbReference>
<dbReference type="SMART" id="SM00822">
    <property type="entry name" value="PKS_KR"/>
    <property type="match status" value="1"/>
</dbReference>
<dbReference type="InterPro" id="IPR016035">
    <property type="entry name" value="Acyl_Trfase/lysoPLipase"/>
</dbReference>
<dbReference type="Gene3D" id="3.40.366.10">
    <property type="entry name" value="Malonyl-Coenzyme A Acyl Carrier Protein, domain 2"/>
    <property type="match status" value="1"/>
</dbReference>
<dbReference type="PANTHER" id="PTHR43775:SF29">
    <property type="entry name" value="ASPERFURANONE POLYKETIDE SYNTHASE AFOG-RELATED"/>
    <property type="match status" value="1"/>
</dbReference>
<dbReference type="InterPro" id="IPR049900">
    <property type="entry name" value="PKS_mFAS_DH"/>
</dbReference>
<dbReference type="InterPro" id="IPR014030">
    <property type="entry name" value="Ketoacyl_synth_N"/>
</dbReference>
<dbReference type="SUPFAM" id="SSF53335">
    <property type="entry name" value="S-adenosyl-L-methionine-dependent methyltransferases"/>
    <property type="match status" value="1"/>
</dbReference>
<keyword evidence="2" id="KW-0597">Phosphoprotein</keyword>
<evidence type="ECO:0000256" key="2">
    <source>
        <dbReference type="ARBA" id="ARBA00022553"/>
    </source>
</evidence>
<evidence type="ECO:0000313" key="12">
    <source>
        <dbReference type="Proteomes" id="UP001302745"/>
    </source>
</evidence>
<dbReference type="Pfam" id="PF16197">
    <property type="entry name" value="KAsynt_C_assoc"/>
    <property type="match status" value="1"/>
</dbReference>
<dbReference type="PROSITE" id="PS00606">
    <property type="entry name" value="KS3_1"/>
    <property type="match status" value="1"/>
</dbReference>
<feature type="domain" description="PKS/mFAS DH" evidence="10">
    <location>
        <begin position="1023"/>
        <end position="1346"/>
    </location>
</feature>
<dbReference type="SMART" id="SM00825">
    <property type="entry name" value="PKS_KS"/>
    <property type="match status" value="1"/>
</dbReference>
<dbReference type="InterPro" id="IPR018201">
    <property type="entry name" value="Ketoacyl_synth_AS"/>
</dbReference>
<gene>
    <name evidence="11" type="ORF">C8A00DRAFT_46822</name>
</gene>
<dbReference type="CDD" id="cd00833">
    <property type="entry name" value="PKS"/>
    <property type="match status" value="1"/>
</dbReference>
<dbReference type="InterPro" id="IPR013968">
    <property type="entry name" value="PKS_KR"/>
</dbReference>
<dbReference type="PANTHER" id="PTHR43775">
    <property type="entry name" value="FATTY ACID SYNTHASE"/>
    <property type="match status" value="1"/>
</dbReference>
<dbReference type="SUPFAM" id="SSF50129">
    <property type="entry name" value="GroES-like"/>
    <property type="match status" value="1"/>
</dbReference>
<evidence type="ECO:0000259" key="10">
    <source>
        <dbReference type="PROSITE" id="PS52019"/>
    </source>
</evidence>
<dbReference type="Pfam" id="PF08242">
    <property type="entry name" value="Methyltransf_12"/>
    <property type="match status" value="1"/>
</dbReference>
<dbReference type="SMART" id="SM00826">
    <property type="entry name" value="PKS_DH"/>
    <property type="match status" value="1"/>
</dbReference>
<accession>A0AAN6VDQ2</accession>
<keyword evidence="5" id="KW-0511">Multifunctional enzyme</keyword>
<dbReference type="InterPro" id="IPR049552">
    <property type="entry name" value="PKS_DH_N"/>
</dbReference>
<dbReference type="InterPro" id="IPR014031">
    <property type="entry name" value="Ketoacyl_synth_C"/>
</dbReference>
<dbReference type="EMBL" id="MU857144">
    <property type="protein sequence ID" value="KAK4149583.1"/>
    <property type="molecule type" value="Genomic_DNA"/>
</dbReference>
<dbReference type="InterPro" id="IPR011032">
    <property type="entry name" value="GroES-like_sf"/>
</dbReference>
<dbReference type="FunFam" id="3.40.50.720:FF:000209">
    <property type="entry name" value="Polyketide synthase Pks12"/>
    <property type="match status" value="1"/>
</dbReference>
<evidence type="ECO:0000256" key="1">
    <source>
        <dbReference type="ARBA" id="ARBA00022450"/>
    </source>
</evidence>
<dbReference type="SUPFAM" id="SSF52151">
    <property type="entry name" value="FabD/lysophospholipase-like"/>
    <property type="match status" value="1"/>
</dbReference>
<dbReference type="InterPro" id="IPR020843">
    <property type="entry name" value="ER"/>
</dbReference>
<dbReference type="InterPro" id="IPR016039">
    <property type="entry name" value="Thiolase-like"/>
</dbReference>
<dbReference type="CDD" id="cd05195">
    <property type="entry name" value="enoyl_red"/>
    <property type="match status" value="1"/>
</dbReference>
<evidence type="ECO:0000256" key="3">
    <source>
        <dbReference type="ARBA" id="ARBA00022679"/>
    </source>
</evidence>
<keyword evidence="12" id="KW-1185">Reference proteome</keyword>
<feature type="region of interest" description="N-terminal hotdog fold" evidence="7">
    <location>
        <begin position="1023"/>
        <end position="1156"/>
    </location>
</feature>
<evidence type="ECO:0000256" key="7">
    <source>
        <dbReference type="PROSITE-ProRule" id="PRU01363"/>
    </source>
</evidence>
<dbReference type="InterPro" id="IPR020841">
    <property type="entry name" value="PKS_Beta-ketoAc_synthase_dom"/>
</dbReference>
<keyword evidence="4" id="KW-0560">Oxidoreductase</keyword>
<keyword evidence="3" id="KW-0808">Transferase</keyword>
<dbReference type="SUPFAM" id="SSF55048">
    <property type="entry name" value="Probable ACP-binding domain of malonyl-CoA ACP transacylase"/>
    <property type="match status" value="1"/>
</dbReference>
<reference evidence="11" key="2">
    <citation type="submission" date="2023-05" db="EMBL/GenBank/DDBJ databases">
        <authorList>
            <consortium name="Lawrence Berkeley National Laboratory"/>
            <person name="Steindorff A."/>
            <person name="Hensen N."/>
            <person name="Bonometti L."/>
            <person name="Westerberg I."/>
            <person name="Brannstrom I.O."/>
            <person name="Guillou S."/>
            <person name="Cros-Aarteil S."/>
            <person name="Calhoun S."/>
            <person name="Haridas S."/>
            <person name="Kuo A."/>
            <person name="Mondo S."/>
            <person name="Pangilinan J."/>
            <person name="Riley R."/>
            <person name="Labutti K."/>
            <person name="Andreopoulos B."/>
            <person name="Lipzen A."/>
            <person name="Chen C."/>
            <person name="Yanf M."/>
            <person name="Daum C."/>
            <person name="Ng V."/>
            <person name="Clum A."/>
            <person name="Ohm R."/>
            <person name="Martin F."/>
            <person name="Silar P."/>
            <person name="Natvig D."/>
            <person name="Lalanne C."/>
            <person name="Gautier V."/>
            <person name="Ament-Velasquez S.L."/>
            <person name="Kruys A."/>
            <person name="Hutchinson M.I."/>
            <person name="Powell A.J."/>
            <person name="Barry K."/>
            <person name="Miller A.N."/>
            <person name="Grigoriev I.V."/>
            <person name="Debuchy R."/>
            <person name="Gladieux P."/>
            <person name="Thoren M.H."/>
            <person name="Johannesson H."/>
        </authorList>
    </citation>
    <scope>NUCLEOTIDE SEQUENCE</scope>
    <source>
        <strain evidence="11">CBS 538.74</strain>
    </source>
</reference>
<dbReference type="InterPro" id="IPR042104">
    <property type="entry name" value="PKS_dehydratase_sf"/>
</dbReference>
<sequence>MAYLNGTRWDGSLFQSPHDDAVIPIAIVGIAARFPGDAENPKKLWDMISEGRSALSDIPADRFNRDAFYHPHNERQGTINVRKGHFMKRDISAFDAPFFSMPVAESKAMDPQQRMALECTYEALENAGVRMEDVQGSNTSCFVGCFTRDYNDMLSCDRENVPMYHATGTGSAIMSNRISWFFNMKGPSISLDTACSSSLAALHLACQSLRTGESTMSVVGGTNLMLLPDIMGAMTRLHFLSPDGKCQSFDHKGNGYSRGEGAAFCILKPLRLALANGDVIRGVIRNTAVNQDGNTPGITLPSSEAQEALIRKVYAEAGLGLADTAYVEAHGTGTPAGDPAEAAALGATFGKARLPGQPLYMGSIKSNVGHLEGGSGLVQVIKAVMMLEKGQIPPSIWYEKPNPRIPMEDWNLTVPTALMSWPVGGLRRVSINSFGYGGTNAHCILDDAYHYLKARRLQGNHNVQNTGGSSPASTADSGVDVGRDLDPIGLASIESGLSLWQSPDSSAGLIPYGHLSCPKLLVFTSHEQAGVHRTAQLYSEYLAAKLKEGPAADGLGAKNDSKLLAEFARTLATRRSILPWKSFAIAGTCIEAATQLEKPAAAPLRSANTKQLPRIGLVFTGQGAQWHAMGRELYSQPIFRESLEAAGRFLAKIGAPWSLVSEMWHNEEASRLESADLSQPICTALQVALVDLLRQWNIKFDAVVGHSSGEIAAAYAKGALTRENAWAIAYHRGHLSSCIRGFAPGLDGAMLATNLCPDDAETYIARLTKGNAAVGCINSPSSTTLSGDTGAIDELEKLIKADGHFARRLRVDVAYHSPHMHIIADQYRRALGDLMPLPEVEGDSGPTIRMFSSLTGKEIKNTELGPQYWVTNMTGQVNFAGAVLSMLAFSDEKGAGKGRARQAAKKAFVQHMVEVGPHAALKGPLKQILDHDSVKHLGASGITYDAVLQRGKDACETSLTVAGRLFQFGHPVDISSVNRDWGPSNISDGFLADLPPFSWNHSLKYWWTSHITNAHRFREHPRKDLIGSETLERVDDEPRYRNILRVVEVPWVQDHKVQGAILYPAAGMMIMAIEAMCQKADKTREIEGYELRDVLIGRAIVVPEDEDGVETMLSIKPFRLGSQALTAVWHEFRLYSRKEVWELNCSGLIRVQYKGVTLAAAAASSSLFVDEEALAAQELTSRYRQIQENCSRAQDSRQFYEHLASIGLHYGPVFQNLVEINKGDFQSACKVRIPDTKSTMPHAFEYPHVIHPATLDNIIQLALPACSGIDEDMTVAMVPTAIGRVYVSASVPTEPGVILPGFSSTEQTDVGTREGYVVLGDSDKFEKLLVALEGVKTATISTTAAAGEAAESLLNLRKLTSMFSWKPDVSLLEPAQIKALCTTAVGDIRGHADRRTLEELEMACLIYIKRVMMECPPQEAETFTWNFRLFWEYMARCYDLGREGRLCYQTPDCDWLGMTLDEEEALLARVGAATTDGAVLVEHGEHLPAILRGEVPPLQILMRDNLLHNFYKDGIDYESHYAQMAFYVGQLAHKNPNMKILEIGAGTGGASLPLLEALGGNHGTAPRFESYTFTDISAAYFEKAQEKLAPWLPFMKFAKLNIEEEPLGQGPFEDASYDLIVASNVLHATRFIQTTLKNIKTLLKPNGKLVLSEITNPAQKMRFHMLVGSLEGWWYGEEDGRHYGPTLTIDQWHGEMLKAGFDGVEVDFGNFDDERDLSLSVMVTSPTAPQIPAPPKTTLMILPASPEPDVRAFADKMGARLRASGSSSVVILTLPEVAGLGGSTLGDDDFTSCLLLLDAQRHEAFLPNVCEDDWAALKQLMLQRTWDMTYVTRGGTVRSENPSANMMTGLARSIRAETPTLGLATLDLDYNKPLDSDDTVLGAYKAFVTACASRDSPRPDWEYAVRDGMPMVQRIVLNKGVNDLCLRQSVLPKPEPGAFRQPGRPLKLEVGTSGRLDTLRFNDDPAVAEGIPLRDREVEIEIKAAGLNFKDVMVAAGQLSQPALGLDASGVVSRVGNRVTTVRAGDAVMTWKLGTFGNLSRAHEAMVQPIPADMDFVTAASLPMVYSTAHYALSRAARLRKGESLLIHSAAGGVGQAAIVLAQHIGAELFVTVSSEAKKRLLVDQYHIPEDHIFNSRDMTFVNGIKRLTGGRGVDVVLNSLAGEALRCTWRCIARFGRFVEMGQKDMVGNTGLDMAPFLRNTSFHAINLLDLLHHDVPAAAAVFAEVADLLRQGIAKPITPITSMPFSSAEQAFRIMQTGKHLGKIVLEAADDDTVSVIPRALRPAKFAPEVTYVLAGGSGGLGRCIAEWMVRCGARNILLLSRSGTAKASGVRAAAPPCDVGDRENLGRVLEQYAAEGWPEIRGAIQGAMVLRDATYQNMTRDQFLGATRAKVQGSWNLHELLPPDLDFFVLLSSAAGIAGSRGQGNYSAGNSYQDALAHYRHARGLRACSIDVGMVLGVGFLAEETTEERVHENTKSWSLVGIREPEFLGILQAAITGVSVPGAPRVPPQLITGLGTGGMMAQGGEKYPWWFNDMKFSHIRQVDTYQVASSEDKNADAVQLQALLQQATSLDHASDIVAAALVKKLAKSMMVSVEDIEASRPVSSYGVDSLLAVRADISVFDILSNIAISSLSRKIISVSKAVPASILASE</sequence>
<dbReference type="SMART" id="SM00827">
    <property type="entry name" value="PKS_AT"/>
    <property type="match status" value="1"/>
</dbReference>
<keyword evidence="6" id="KW-0012">Acyltransferase</keyword>
<reference evidence="11" key="1">
    <citation type="journal article" date="2023" name="Mol. Phylogenet. Evol.">
        <title>Genome-scale phylogeny and comparative genomics of the fungal order Sordariales.</title>
        <authorList>
            <person name="Hensen N."/>
            <person name="Bonometti L."/>
            <person name="Westerberg I."/>
            <person name="Brannstrom I.O."/>
            <person name="Guillou S."/>
            <person name="Cros-Aarteil S."/>
            <person name="Calhoun S."/>
            <person name="Haridas S."/>
            <person name="Kuo A."/>
            <person name="Mondo S."/>
            <person name="Pangilinan J."/>
            <person name="Riley R."/>
            <person name="LaButti K."/>
            <person name="Andreopoulos B."/>
            <person name="Lipzen A."/>
            <person name="Chen C."/>
            <person name="Yan M."/>
            <person name="Daum C."/>
            <person name="Ng V."/>
            <person name="Clum A."/>
            <person name="Steindorff A."/>
            <person name="Ohm R.A."/>
            <person name="Martin F."/>
            <person name="Silar P."/>
            <person name="Natvig D.O."/>
            <person name="Lalanne C."/>
            <person name="Gautier V."/>
            <person name="Ament-Velasquez S.L."/>
            <person name="Kruys A."/>
            <person name="Hutchinson M.I."/>
            <person name="Powell A.J."/>
            <person name="Barry K."/>
            <person name="Miller A.N."/>
            <person name="Grigoriev I.V."/>
            <person name="Debuchy R."/>
            <person name="Gladieux P."/>
            <person name="Hiltunen Thoren M."/>
            <person name="Johannesson H."/>
        </authorList>
    </citation>
    <scope>NUCLEOTIDE SEQUENCE</scope>
    <source>
        <strain evidence="11">CBS 538.74</strain>
    </source>
</reference>
<name>A0AAN6VDQ2_9PEZI</name>
<feature type="region of interest" description="C-terminal hotdog fold" evidence="7">
    <location>
        <begin position="1191"/>
        <end position="1346"/>
    </location>
</feature>
<dbReference type="Pfam" id="PF00109">
    <property type="entry name" value="ketoacyl-synt"/>
    <property type="match status" value="1"/>
</dbReference>
<dbReference type="InterPro" id="IPR001227">
    <property type="entry name" value="Ac_transferase_dom_sf"/>
</dbReference>
<dbReference type="GO" id="GO:0016491">
    <property type="term" value="F:oxidoreductase activity"/>
    <property type="evidence" value="ECO:0007669"/>
    <property type="project" value="UniProtKB-KW"/>
</dbReference>
<dbReference type="PROSITE" id="PS52019">
    <property type="entry name" value="PKS_MFAS_DH"/>
    <property type="match status" value="1"/>
</dbReference>
<dbReference type="GO" id="GO:0004315">
    <property type="term" value="F:3-oxoacyl-[acyl-carrier-protein] synthase activity"/>
    <property type="evidence" value="ECO:0007669"/>
    <property type="project" value="InterPro"/>
</dbReference>
<dbReference type="GO" id="GO:1901336">
    <property type="term" value="P:lactone biosynthetic process"/>
    <property type="evidence" value="ECO:0007669"/>
    <property type="project" value="UniProtKB-ARBA"/>
</dbReference>
<dbReference type="Gene3D" id="3.90.180.10">
    <property type="entry name" value="Medium-chain alcohol dehydrogenases, catalytic domain"/>
    <property type="match status" value="1"/>
</dbReference>
<dbReference type="Pfam" id="PF08240">
    <property type="entry name" value="ADH_N"/>
    <property type="match status" value="1"/>
</dbReference>
<dbReference type="InterPro" id="IPR050091">
    <property type="entry name" value="PKS_NRPS_Biosynth_Enz"/>
</dbReference>
<dbReference type="Pfam" id="PF08659">
    <property type="entry name" value="KR"/>
    <property type="match status" value="1"/>
</dbReference>
<comment type="caution">
    <text evidence="11">The sequence shown here is derived from an EMBL/GenBank/DDBJ whole genome shotgun (WGS) entry which is preliminary data.</text>
</comment>
<evidence type="ECO:0000256" key="6">
    <source>
        <dbReference type="ARBA" id="ARBA00023315"/>
    </source>
</evidence>
<dbReference type="Gene3D" id="3.40.50.720">
    <property type="entry name" value="NAD(P)-binding Rossmann-like Domain"/>
    <property type="match status" value="3"/>
</dbReference>
<dbReference type="Pfam" id="PF13602">
    <property type="entry name" value="ADH_zinc_N_2"/>
    <property type="match status" value="1"/>
</dbReference>
<dbReference type="InterPro" id="IPR016036">
    <property type="entry name" value="Malonyl_transacylase_ACP-bd"/>
</dbReference>
<evidence type="ECO:0000313" key="11">
    <source>
        <dbReference type="EMBL" id="KAK4149583.1"/>
    </source>
</evidence>
<dbReference type="InterPro" id="IPR032821">
    <property type="entry name" value="PKS_assoc"/>
</dbReference>
<dbReference type="InterPro" id="IPR013154">
    <property type="entry name" value="ADH-like_N"/>
</dbReference>
<keyword evidence="1" id="KW-0596">Phosphopantetheine</keyword>
<protein>
    <submittedName>
        <fullName evidence="11">Polyketide synthase</fullName>
    </submittedName>
</protein>
<dbReference type="InterPro" id="IPR014043">
    <property type="entry name" value="Acyl_transferase_dom"/>
</dbReference>
<dbReference type="PROSITE" id="PS52004">
    <property type="entry name" value="KS3_2"/>
    <property type="match status" value="1"/>
</dbReference>
<keyword evidence="8" id="KW-0175">Coiled coil</keyword>
<dbReference type="InterPro" id="IPR013217">
    <property type="entry name" value="Methyltransf_12"/>
</dbReference>
<dbReference type="InterPro" id="IPR049551">
    <property type="entry name" value="PKS_DH_C"/>
</dbReference>
<dbReference type="InterPro" id="IPR057326">
    <property type="entry name" value="KR_dom"/>
</dbReference>
<dbReference type="Gene3D" id="3.10.129.110">
    <property type="entry name" value="Polyketide synthase dehydratase"/>
    <property type="match status" value="1"/>
</dbReference>
<dbReference type="InterPro" id="IPR036291">
    <property type="entry name" value="NAD(P)-bd_dom_sf"/>
</dbReference>
<dbReference type="CDD" id="cd02440">
    <property type="entry name" value="AdoMet_MTases"/>
    <property type="match status" value="1"/>
</dbReference>
<dbReference type="Pfam" id="PF14765">
    <property type="entry name" value="PS-DH"/>
    <property type="match status" value="1"/>
</dbReference>
<dbReference type="Pfam" id="PF21089">
    <property type="entry name" value="PKS_DH_N"/>
    <property type="match status" value="1"/>
</dbReference>
<organism evidence="11 12">
    <name type="scientific">Chaetomidium leptoderma</name>
    <dbReference type="NCBI Taxonomy" id="669021"/>
    <lineage>
        <taxon>Eukaryota</taxon>
        <taxon>Fungi</taxon>
        <taxon>Dikarya</taxon>
        <taxon>Ascomycota</taxon>
        <taxon>Pezizomycotina</taxon>
        <taxon>Sordariomycetes</taxon>
        <taxon>Sordariomycetidae</taxon>
        <taxon>Sordariales</taxon>
        <taxon>Chaetomiaceae</taxon>
        <taxon>Chaetomidium</taxon>
    </lineage>
</organism>
<dbReference type="Proteomes" id="UP001302745">
    <property type="component" value="Unassembled WGS sequence"/>
</dbReference>
<dbReference type="SMART" id="SM00829">
    <property type="entry name" value="PKS_ER"/>
    <property type="match status" value="1"/>
</dbReference>
<evidence type="ECO:0000256" key="8">
    <source>
        <dbReference type="SAM" id="Coils"/>
    </source>
</evidence>
<dbReference type="GO" id="GO:0004312">
    <property type="term" value="F:fatty acid synthase activity"/>
    <property type="evidence" value="ECO:0007669"/>
    <property type="project" value="TreeGrafter"/>
</dbReference>
<dbReference type="InterPro" id="IPR020807">
    <property type="entry name" value="PKS_DH"/>
</dbReference>
<evidence type="ECO:0000256" key="5">
    <source>
        <dbReference type="ARBA" id="ARBA00023268"/>
    </source>
</evidence>
<dbReference type="InterPro" id="IPR029063">
    <property type="entry name" value="SAM-dependent_MTases_sf"/>
</dbReference>
<feature type="active site" description="Proton acceptor; for dehydratase activity" evidence="7">
    <location>
        <position position="1055"/>
    </location>
</feature>
<dbReference type="GO" id="GO:0044550">
    <property type="term" value="P:secondary metabolite biosynthetic process"/>
    <property type="evidence" value="ECO:0007669"/>
    <property type="project" value="TreeGrafter"/>
</dbReference>
<dbReference type="Pfam" id="PF23114">
    <property type="entry name" value="NAD-bd_HRPKS_sdrA"/>
    <property type="match status" value="1"/>
</dbReference>
<dbReference type="Gene3D" id="3.40.50.150">
    <property type="entry name" value="Vaccinia Virus protein VP39"/>
    <property type="match status" value="1"/>
</dbReference>
<dbReference type="Gene3D" id="3.40.47.10">
    <property type="match status" value="1"/>
</dbReference>
<evidence type="ECO:0000256" key="4">
    <source>
        <dbReference type="ARBA" id="ARBA00023002"/>
    </source>
</evidence>